<comment type="caution">
    <text evidence="1">The sequence shown here is derived from an EMBL/GenBank/DDBJ whole genome shotgun (WGS) entry which is preliminary data.</text>
</comment>
<reference evidence="1" key="1">
    <citation type="submission" date="2021-01" db="EMBL/GenBank/DDBJ databases">
        <title>Genomic Encyclopedia of Type Strains, Phase IV (KMG-IV): sequencing the most valuable type-strain genomes for metagenomic binning, comparative biology and taxonomic classification.</title>
        <authorList>
            <person name="Goeker M."/>
        </authorList>
    </citation>
    <scope>NUCLEOTIDE SEQUENCE</scope>
    <source>
        <strain evidence="1">DSM 21943</strain>
    </source>
</reference>
<name>A0ABS2SS69_9BACI</name>
<gene>
    <name evidence="1" type="ORF">JOC54_001598</name>
</gene>
<evidence type="ECO:0000313" key="2">
    <source>
        <dbReference type="Proteomes" id="UP001179280"/>
    </source>
</evidence>
<dbReference type="RefSeq" id="WP_204465515.1">
    <property type="nucleotide sequence ID" value="NZ_JAFBCV010000004.1"/>
</dbReference>
<dbReference type="Proteomes" id="UP001179280">
    <property type="component" value="Unassembled WGS sequence"/>
</dbReference>
<proteinExistence type="predicted"/>
<dbReference type="EMBL" id="JAFBCV010000004">
    <property type="protein sequence ID" value="MBM7838342.1"/>
    <property type="molecule type" value="Genomic_DNA"/>
</dbReference>
<evidence type="ECO:0000313" key="1">
    <source>
        <dbReference type="EMBL" id="MBM7838342.1"/>
    </source>
</evidence>
<sequence>MPKLTKVKVQTVLIEWNGAVCVDIYDGYLSEESKVVYWVEDNGLMLNTYLVNEMNGTYQTDSDTDIHLATISDPTKFNLNDATSWHRKLNSASLFDFIVAERGEIGGNDLRLSGFLKMDTKGSRLRGVV</sequence>
<organism evidence="1 2">
    <name type="scientific">Shouchella xiaoxiensis</name>
    <dbReference type="NCBI Taxonomy" id="766895"/>
    <lineage>
        <taxon>Bacteria</taxon>
        <taxon>Bacillati</taxon>
        <taxon>Bacillota</taxon>
        <taxon>Bacilli</taxon>
        <taxon>Bacillales</taxon>
        <taxon>Bacillaceae</taxon>
        <taxon>Shouchella</taxon>
    </lineage>
</organism>
<accession>A0ABS2SS69</accession>
<protein>
    <submittedName>
        <fullName evidence="1">Uncharacterized protein</fullName>
    </submittedName>
</protein>
<keyword evidence="2" id="KW-1185">Reference proteome</keyword>